<dbReference type="AlphaFoldDB" id="A0A4T0X531"/>
<keyword evidence="2" id="KW-1133">Transmembrane helix</keyword>
<evidence type="ECO:0000256" key="1">
    <source>
        <dbReference type="SAM" id="MobiDB-lite"/>
    </source>
</evidence>
<name>A0A4T0X531_9ASCO</name>
<dbReference type="Proteomes" id="UP000307173">
    <property type="component" value="Unassembled WGS sequence"/>
</dbReference>
<evidence type="ECO:0000313" key="4">
    <source>
        <dbReference type="Proteomes" id="UP000307173"/>
    </source>
</evidence>
<evidence type="ECO:0008006" key="5">
    <source>
        <dbReference type="Google" id="ProtNLM"/>
    </source>
</evidence>
<dbReference type="EMBL" id="SELW01000155">
    <property type="protein sequence ID" value="TID30373.1"/>
    <property type="molecule type" value="Genomic_DNA"/>
</dbReference>
<accession>A0A4T0X531</accession>
<feature type="region of interest" description="Disordered" evidence="1">
    <location>
        <begin position="206"/>
        <end position="276"/>
    </location>
</feature>
<proteinExistence type="predicted"/>
<feature type="transmembrane region" description="Helical" evidence="2">
    <location>
        <begin position="6"/>
        <end position="29"/>
    </location>
</feature>
<keyword evidence="4" id="KW-1185">Reference proteome</keyword>
<feature type="region of interest" description="Disordered" evidence="1">
    <location>
        <begin position="159"/>
        <end position="184"/>
    </location>
</feature>
<protein>
    <recommendedName>
        <fullName evidence="5">Suppressor of lethality of KEX2 GAS1 double null mutant protein 1</fullName>
    </recommendedName>
</protein>
<gene>
    <name evidence="3" type="ORF">CANINC_001075</name>
</gene>
<keyword evidence="2" id="KW-0812">Transmembrane</keyword>
<evidence type="ECO:0000256" key="2">
    <source>
        <dbReference type="SAM" id="Phobius"/>
    </source>
</evidence>
<feature type="compositionally biased region" description="Basic and acidic residues" evidence="1">
    <location>
        <begin position="261"/>
        <end position="274"/>
    </location>
</feature>
<dbReference type="OrthoDB" id="4082885at2759"/>
<sequence>MVNATGLAVGLSVGLPALLGVLVFIAFWFRQRKKYRQDLEEPGNNNDDPAIDLDLDHLVDSPRENKIKHPDHADIDSTLNGKNETVLPNVVLINGDTTIRKKSKIMGLKLIPREEDNQNSSHKNLVSTNNSVNRLLKGQSDDNFKTFYESVIPLFTEETESSTTEKHSLGEGVNPPNIIKTNSSHSSMDLTKLLYEDTSRFPDSKIASSLLGDSPLRNGRVKSSLSSMHSISEPKDLTDPFNTPRQKESLGSPLQYSGARKRLDLHSSEDKQSDNESIEILNNIHKRRSHVNVHEYSDQISGDVDGYNDSINESDIISSENDYSTNLNNSNSYVHRRGVSLDRKGESEADVALQNYQNNRKEWLNNYRPH</sequence>
<organism evidence="3 4">
    <name type="scientific">Pichia inconspicua</name>
    <dbReference type="NCBI Taxonomy" id="52247"/>
    <lineage>
        <taxon>Eukaryota</taxon>
        <taxon>Fungi</taxon>
        <taxon>Dikarya</taxon>
        <taxon>Ascomycota</taxon>
        <taxon>Saccharomycotina</taxon>
        <taxon>Pichiomycetes</taxon>
        <taxon>Pichiales</taxon>
        <taxon>Pichiaceae</taxon>
        <taxon>Pichia</taxon>
    </lineage>
</organism>
<evidence type="ECO:0000313" key="3">
    <source>
        <dbReference type="EMBL" id="TID30373.1"/>
    </source>
</evidence>
<reference evidence="3 4" key="1">
    <citation type="journal article" date="2019" name="Front. Genet.">
        <title>Whole-Genome Sequencing of the Opportunistic Yeast Pathogen Candida inconspicua Uncovers Its Hybrid Origin.</title>
        <authorList>
            <person name="Mixao V."/>
            <person name="Hansen A.P."/>
            <person name="Saus E."/>
            <person name="Boekhout T."/>
            <person name="Lass-Florl C."/>
            <person name="Gabaldon T."/>
        </authorList>
    </citation>
    <scope>NUCLEOTIDE SEQUENCE [LARGE SCALE GENOMIC DNA]</scope>
    <source>
        <strain evidence="3 4">CBS 180</strain>
    </source>
</reference>
<keyword evidence="2" id="KW-0472">Membrane</keyword>
<comment type="caution">
    <text evidence="3">The sequence shown here is derived from an EMBL/GenBank/DDBJ whole genome shotgun (WGS) entry which is preliminary data.</text>
</comment>
<feature type="compositionally biased region" description="Polar residues" evidence="1">
    <location>
        <begin position="221"/>
        <end position="230"/>
    </location>
</feature>